<dbReference type="RefSeq" id="WP_075765545.1">
    <property type="nucleotide sequence ID" value="NZ_MJIL01000083.1"/>
</dbReference>
<dbReference type="EMBL" id="MJIL01000083">
    <property type="protein sequence ID" value="OLQ74492.1"/>
    <property type="molecule type" value="Genomic_DNA"/>
</dbReference>
<keyword evidence="1" id="KW-0732">Signal</keyword>
<feature type="chain" id="PRO_5010170526" description="ATPase" evidence="1">
    <location>
        <begin position="34"/>
        <end position="134"/>
    </location>
</feature>
<reference evidence="2 3" key="1">
    <citation type="submission" date="2016-09" db="EMBL/GenBank/DDBJ databases">
        <title>Photobacterium proteolyticum sp. nov. a protease producing bacterium isolated from ocean sediments of Laizhou Bay.</title>
        <authorList>
            <person name="Li Y."/>
        </authorList>
    </citation>
    <scope>NUCLEOTIDE SEQUENCE [LARGE SCALE GENOMIC DNA]</scope>
    <source>
        <strain evidence="2 3">13-12</strain>
    </source>
</reference>
<evidence type="ECO:0000313" key="2">
    <source>
        <dbReference type="EMBL" id="OLQ74492.1"/>
    </source>
</evidence>
<accession>A0A1Q9GJ55</accession>
<keyword evidence="3" id="KW-1185">Reference proteome</keyword>
<dbReference type="OrthoDB" id="5815772at2"/>
<proteinExistence type="predicted"/>
<sequence>MQNKHASTLYSGIKPICGLVLSAALFSSFSVQAYNKGMPAPGAKKQAELSQENSRASYYLKYKPDMETQAKSLVAKLGGTITDTMPERRVLIVSLDKSDIDNLTANRKQYSDIIDYVEINPQRQLLEKKTSLSY</sequence>
<name>A0A1Q9GJ55_9GAMM</name>
<gene>
    <name evidence="2" type="ORF">BIT28_13835</name>
</gene>
<evidence type="ECO:0000313" key="3">
    <source>
        <dbReference type="Proteomes" id="UP000186905"/>
    </source>
</evidence>
<evidence type="ECO:0008006" key="4">
    <source>
        <dbReference type="Google" id="ProtNLM"/>
    </source>
</evidence>
<dbReference type="Proteomes" id="UP000186905">
    <property type="component" value="Unassembled WGS sequence"/>
</dbReference>
<dbReference type="InterPro" id="IPR037045">
    <property type="entry name" value="S8pro/Inhibitor_I9_sf"/>
</dbReference>
<organism evidence="2 3">
    <name type="scientific">Photobacterium proteolyticum</name>
    <dbReference type="NCBI Taxonomy" id="1903952"/>
    <lineage>
        <taxon>Bacteria</taxon>
        <taxon>Pseudomonadati</taxon>
        <taxon>Pseudomonadota</taxon>
        <taxon>Gammaproteobacteria</taxon>
        <taxon>Vibrionales</taxon>
        <taxon>Vibrionaceae</taxon>
        <taxon>Photobacterium</taxon>
    </lineage>
</organism>
<evidence type="ECO:0000256" key="1">
    <source>
        <dbReference type="SAM" id="SignalP"/>
    </source>
</evidence>
<feature type="signal peptide" evidence="1">
    <location>
        <begin position="1"/>
        <end position="33"/>
    </location>
</feature>
<protein>
    <recommendedName>
        <fullName evidence="4">ATPase</fullName>
    </recommendedName>
</protein>
<comment type="caution">
    <text evidence="2">The sequence shown here is derived from an EMBL/GenBank/DDBJ whole genome shotgun (WGS) entry which is preliminary data.</text>
</comment>
<dbReference type="STRING" id="1903952.BIT28_13835"/>
<dbReference type="Gene3D" id="3.30.70.80">
    <property type="entry name" value="Peptidase S8 propeptide/proteinase inhibitor I9"/>
    <property type="match status" value="1"/>
</dbReference>
<dbReference type="AlphaFoldDB" id="A0A1Q9GJ55"/>